<accession>A0ABR2HL11</accession>
<evidence type="ECO:0000313" key="3">
    <source>
        <dbReference type="EMBL" id="KAK8848417.1"/>
    </source>
</evidence>
<name>A0ABR2HL11_9PEZI</name>
<dbReference type="InterPro" id="IPR045518">
    <property type="entry name" value="2EXR"/>
</dbReference>
<sequence length="404" mass="45137">MSPSQGASPPPEPTFHRFMHLPPELRLMIWHMAADQAGSTGPMVLPLMYAYEPYWEPPRSYIHIPRRWRSLYLQPRLRARLALLHTCHEARAELLAPPLSASSRRRRVSSSSSSFSSSPSPPSPPSYLLSSSSSSSQVSLPKLPPPYRPSYQLVLAPQLGISDLESEASLWREAFTNPNDAHSSTIPLGLASWPHDPTFTSSSGTPLEHLFPSLDWDRRLFAVEWRRDVLVLSFVEGAAAAVWRWHPHGLPAALGQAANVVIVHDYLRGSPPAWMRRVVMHFGPRLRGLWFVNRRVWRRAEQVLLRVVGRNSPWREEGEEGEHSSTSGDGGGMKGEDGEEAETVDVASENPWDILTRDDREVSRDLLARGEVSIEDLPVQLGLTTEIVNGWSTPVRVGTITGTR</sequence>
<keyword evidence="4" id="KW-1185">Reference proteome</keyword>
<dbReference type="EMBL" id="JAPCWZ010000010">
    <property type="protein sequence ID" value="KAK8848417.1"/>
    <property type="molecule type" value="Genomic_DNA"/>
</dbReference>
<proteinExistence type="predicted"/>
<feature type="region of interest" description="Disordered" evidence="1">
    <location>
        <begin position="101"/>
        <end position="130"/>
    </location>
</feature>
<evidence type="ECO:0000313" key="4">
    <source>
        <dbReference type="Proteomes" id="UP001390339"/>
    </source>
</evidence>
<feature type="compositionally biased region" description="Low complexity" evidence="1">
    <location>
        <begin position="109"/>
        <end position="118"/>
    </location>
</feature>
<feature type="region of interest" description="Disordered" evidence="1">
    <location>
        <begin position="315"/>
        <end position="350"/>
    </location>
</feature>
<comment type="caution">
    <text evidence="3">The sequence shown here is derived from an EMBL/GenBank/DDBJ whole genome shotgun (WGS) entry which is preliminary data.</text>
</comment>
<evidence type="ECO:0000259" key="2">
    <source>
        <dbReference type="Pfam" id="PF20150"/>
    </source>
</evidence>
<protein>
    <recommendedName>
        <fullName evidence="2">2EXR domain-containing protein</fullName>
    </recommendedName>
</protein>
<reference evidence="3 4" key="1">
    <citation type="journal article" date="2024" name="IMA Fungus">
        <title>Apiospora arundinis, a panoply of carbohydrate-active enzymes and secondary metabolites.</title>
        <authorList>
            <person name="Sorensen T."/>
            <person name="Petersen C."/>
            <person name="Muurmann A.T."/>
            <person name="Christiansen J.V."/>
            <person name="Brundto M.L."/>
            <person name="Overgaard C.K."/>
            <person name="Boysen A.T."/>
            <person name="Wollenberg R.D."/>
            <person name="Larsen T.O."/>
            <person name="Sorensen J.L."/>
            <person name="Nielsen K.L."/>
            <person name="Sondergaard T.E."/>
        </authorList>
    </citation>
    <scope>NUCLEOTIDE SEQUENCE [LARGE SCALE GENOMIC DNA]</scope>
    <source>
        <strain evidence="3 4">AAU 773</strain>
    </source>
</reference>
<gene>
    <name evidence="3" type="ORF">PGQ11_014897</name>
</gene>
<dbReference type="Pfam" id="PF20150">
    <property type="entry name" value="2EXR"/>
    <property type="match status" value="1"/>
</dbReference>
<evidence type="ECO:0000256" key="1">
    <source>
        <dbReference type="SAM" id="MobiDB-lite"/>
    </source>
</evidence>
<organism evidence="3 4">
    <name type="scientific">Apiospora arundinis</name>
    <dbReference type="NCBI Taxonomy" id="335852"/>
    <lineage>
        <taxon>Eukaryota</taxon>
        <taxon>Fungi</taxon>
        <taxon>Dikarya</taxon>
        <taxon>Ascomycota</taxon>
        <taxon>Pezizomycotina</taxon>
        <taxon>Sordariomycetes</taxon>
        <taxon>Xylariomycetidae</taxon>
        <taxon>Amphisphaeriales</taxon>
        <taxon>Apiosporaceae</taxon>
        <taxon>Apiospora</taxon>
    </lineage>
</organism>
<dbReference type="Proteomes" id="UP001390339">
    <property type="component" value="Unassembled WGS sequence"/>
</dbReference>
<feature type="domain" description="2EXR" evidence="2">
    <location>
        <begin position="15"/>
        <end position="103"/>
    </location>
</feature>